<organism evidence="2 3">
    <name type="scientific">Winogradskyella flava</name>
    <dbReference type="NCBI Taxonomy" id="1884876"/>
    <lineage>
        <taxon>Bacteria</taxon>
        <taxon>Pseudomonadati</taxon>
        <taxon>Bacteroidota</taxon>
        <taxon>Flavobacteriia</taxon>
        <taxon>Flavobacteriales</taxon>
        <taxon>Flavobacteriaceae</taxon>
        <taxon>Winogradskyella</taxon>
    </lineage>
</organism>
<keyword evidence="1" id="KW-0472">Membrane</keyword>
<feature type="transmembrane region" description="Helical" evidence="1">
    <location>
        <begin position="45"/>
        <end position="65"/>
    </location>
</feature>
<name>A0A842IR12_9FLAO</name>
<feature type="transmembrane region" description="Helical" evidence="1">
    <location>
        <begin position="6"/>
        <end position="24"/>
    </location>
</feature>
<keyword evidence="1" id="KW-0812">Transmembrane</keyword>
<keyword evidence="3" id="KW-1185">Reference proteome</keyword>
<evidence type="ECO:0000313" key="3">
    <source>
        <dbReference type="Proteomes" id="UP000533900"/>
    </source>
</evidence>
<evidence type="ECO:0000313" key="2">
    <source>
        <dbReference type="EMBL" id="MBC2845271.1"/>
    </source>
</evidence>
<comment type="caution">
    <text evidence="2">The sequence shown here is derived from an EMBL/GenBank/DDBJ whole genome shotgun (WGS) entry which is preliminary data.</text>
</comment>
<reference evidence="2" key="1">
    <citation type="submission" date="2020-08" db="EMBL/GenBank/DDBJ databases">
        <title>Winogradskyella ouciana sp. nov., isolated from the hadal seawater of the Mariana Trench.</title>
        <authorList>
            <person name="He X."/>
        </authorList>
    </citation>
    <scope>NUCLEOTIDE SEQUENCE [LARGE SCALE GENOMIC DNA]</scope>
    <source>
        <strain evidence="2">KCTC 52348</strain>
    </source>
</reference>
<feature type="transmembrane region" description="Helical" evidence="1">
    <location>
        <begin position="71"/>
        <end position="89"/>
    </location>
</feature>
<sequence length="123" mass="14085">MILKIVYISNVLVAGWIGITSLFYPKTAVSSIFENVYSNSEYIRLVGALWLSIAILSLFGLFRPFNFSPVLLLQLIYKGSWLLVVALPAMLNQDPYPKGMAFFFIAWVLVLPFIIPWKYLFQN</sequence>
<evidence type="ECO:0000256" key="1">
    <source>
        <dbReference type="SAM" id="Phobius"/>
    </source>
</evidence>
<dbReference type="RefSeq" id="WP_185788979.1">
    <property type="nucleotide sequence ID" value="NZ_JACLCP010000002.1"/>
</dbReference>
<evidence type="ECO:0008006" key="4">
    <source>
        <dbReference type="Google" id="ProtNLM"/>
    </source>
</evidence>
<accession>A0A842IR12</accession>
<proteinExistence type="predicted"/>
<keyword evidence="1" id="KW-1133">Transmembrane helix</keyword>
<gene>
    <name evidence="2" type="ORF">H7F21_09210</name>
</gene>
<feature type="transmembrane region" description="Helical" evidence="1">
    <location>
        <begin position="101"/>
        <end position="120"/>
    </location>
</feature>
<protein>
    <recommendedName>
        <fullName evidence="4">DoxX-like family protein</fullName>
    </recommendedName>
</protein>
<dbReference type="Proteomes" id="UP000533900">
    <property type="component" value="Unassembled WGS sequence"/>
</dbReference>
<dbReference type="AlphaFoldDB" id="A0A842IR12"/>
<dbReference type="EMBL" id="JACLCP010000002">
    <property type="protein sequence ID" value="MBC2845271.1"/>
    <property type="molecule type" value="Genomic_DNA"/>
</dbReference>